<dbReference type="InterPro" id="IPR001667">
    <property type="entry name" value="DDH_dom"/>
</dbReference>
<feature type="domain" description="DDH" evidence="6">
    <location>
        <begin position="89"/>
        <end position="247"/>
    </location>
</feature>
<keyword evidence="5 9" id="KW-0269">Exonuclease</keyword>
<keyword evidence="4" id="KW-0378">Hydrolase</keyword>
<dbReference type="InterPro" id="IPR038763">
    <property type="entry name" value="DHH_sf"/>
</dbReference>
<dbReference type="Gene3D" id="3.10.310.30">
    <property type="match status" value="1"/>
</dbReference>
<dbReference type="Gene3D" id="3.90.1640.30">
    <property type="match status" value="1"/>
</dbReference>
<keyword evidence="3" id="KW-0540">Nuclease</keyword>
<evidence type="ECO:0000256" key="1">
    <source>
        <dbReference type="ARBA" id="ARBA00005915"/>
    </source>
</evidence>
<dbReference type="PANTHER" id="PTHR30255">
    <property type="entry name" value="SINGLE-STRANDED-DNA-SPECIFIC EXONUCLEASE RECJ"/>
    <property type="match status" value="1"/>
</dbReference>
<dbReference type="GO" id="GO:0006310">
    <property type="term" value="P:DNA recombination"/>
    <property type="evidence" value="ECO:0007669"/>
    <property type="project" value="InterPro"/>
</dbReference>
<dbReference type="Pfam" id="PF02272">
    <property type="entry name" value="DHHA1"/>
    <property type="match status" value="1"/>
</dbReference>
<feature type="domain" description="RecJ OB" evidence="8">
    <location>
        <begin position="481"/>
        <end position="576"/>
    </location>
</feature>
<dbReference type="GO" id="GO:0006281">
    <property type="term" value="P:DNA repair"/>
    <property type="evidence" value="ECO:0007669"/>
    <property type="project" value="InterPro"/>
</dbReference>
<dbReference type="PANTHER" id="PTHR30255:SF2">
    <property type="entry name" value="SINGLE-STRANDED-DNA-SPECIFIC EXONUCLEASE RECJ"/>
    <property type="match status" value="1"/>
</dbReference>
<dbReference type="GO" id="GO:0003676">
    <property type="term" value="F:nucleic acid binding"/>
    <property type="evidence" value="ECO:0007669"/>
    <property type="project" value="InterPro"/>
</dbReference>
<comment type="similarity">
    <text evidence="1">Belongs to the RecJ family.</text>
</comment>
<evidence type="ECO:0000256" key="5">
    <source>
        <dbReference type="ARBA" id="ARBA00022839"/>
    </source>
</evidence>
<feature type="domain" description="DHHA1" evidence="7">
    <location>
        <begin position="369"/>
        <end position="462"/>
    </location>
</feature>
<sequence>MEPEENHNNRQIRYRNGTIDHALCRRLAAELDVPYVLAVLLCRRGITTARAATTFLCPSLGDLPSPFLLKGMDKAVALVITAFQEKWPVVIHGDYDLDGISSTALLARFLRSLSIRAVCHLPDRLTEGYGINKQAIARLAPGGGGPALLITVDCGITAIEEVEFAREQGFHVIVTDHHEPPDSLPAADAIVNPKQEDCSFPFSELAGVGVAFYLAMGIRSRLVEQGTWSKATAPNLRQFLDFVALGTVADVVPLLGLNRILVRAGLEVLTERSRPGIRALSERARTMEGRITAEDISYRLAPRLNAAGRLGKPELALELLTCSEPARARQLAGRLELINQERRQLEIEALDSVMDQCARQEDEGRAGFVAYGNYHLGIIGIIAARSAEKYGKPVFVLTDEVAGDQGLLKGSGRSIDGINLYEVLQQCTETTVQFGGHAMAAGLTLHKSRLNGFAEMFDRVVAETSKTKQPDNERLIDYQPTAAEIFDEHFIGLYHNLEPFGQGNPEPVFYLENQKIESSHTLRNHLKYSIRHNGHLFNGIGFGLADRIEYTRDKPVQLTFTIKNSTFRGEQRLELHAVSIDPTT</sequence>
<evidence type="ECO:0000259" key="6">
    <source>
        <dbReference type="Pfam" id="PF01368"/>
    </source>
</evidence>
<evidence type="ECO:0000256" key="4">
    <source>
        <dbReference type="ARBA" id="ARBA00022801"/>
    </source>
</evidence>
<dbReference type="NCBIfam" id="TIGR00644">
    <property type="entry name" value="recJ"/>
    <property type="match status" value="1"/>
</dbReference>
<evidence type="ECO:0000313" key="9">
    <source>
        <dbReference type="EMBL" id="VAW38195.1"/>
    </source>
</evidence>
<dbReference type="AlphaFoldDB" id="A0A3B0V3T8"/>
<organism evidence="9">
    <name type="scientific">hydrothermal vent metagenome</name>
    <dbReference type="NCBI Taxonomy" id="652676"/>
    <lineage>
        <taxon>unclassified sequences</taxon>
        <taxon>metagenomes</taxon>
        <taxon>ecological metagenomes</taxon>
    </lineage>
</organism>
<dbReference type="InterPro" id="IPR004610">
    <property type="entry name" value="RecJ"/>
</dbReference>
<dbReference type="InterPro" id="IPR051673">
    <property type="entry name" value="SSDNA_exonuclease_RecJ"/>
</dbReference>
<evidence type="ECO:0000259" key="7">
    <source>
        <dbReference type="Pfam" id="PF02272"/>
    </source>
</evidence>
<dbReference type="SUPFAM" id="SSF64182">
    <property type="entry name" value="DHH phosphoesterases"/>
    <property type="match status" value="1"/>
</dbReference>
<accession>A0A3B0V3T8</accession>
<gene>
    <name evidence="9" type="ORF">MNBD_DELTA04-287</name>
</gene>
<dbReference type="EMBL" id="UOEY01000056">
    <property type="protein sequence ID" value="VAW38195.1"/>
    <property type="molecule type" value="Genomic_DNA"/>
</dbReference>
<reference evidence="9" key="1">
    <citation type="submission" date="2018-06" db="EMBL/GenBank/DDBJ databases">
        <authorList>
            <person name="Zhirakovskaya E."/>
        </authorList>
    </citation>
    <scope>NUCLEOTIDE SEQUENCE</scope>
</reference>
<dbReference type="InterPro" id="IPR003156">
    <property type="entry name" value="DHHA1_dom"/>
</dbReference>
<dbReference type="InterPro" id="IPR041122">
    <property type="entry name" value="RecJ_OB"/>
</dbReference>
<name>A0A3B0V3T8_9ZZZZ</name>
<dbReference type="Pfam" id="PF17768">
    <property type="entry name" value="RecJ_OB"/>
    <property type="match status" value="1"/>
</dbReference>
<protein>
    <recommendedName>
        <fullName evidence="2">Single-stranded-DNA-specific exonuclease RecJ</fullName>
    </recommendedName>
</protein>
<dbReference type="Pfam" id="PF01368">
    <property type="entry name" value="DHH"/>
    <property type="match status" value="1"/>
</dbReference>
<proteinExistence type="inferred from homology"/>
<evidence type="ECO:0000256" key="2">
    <source>
        <dbReference type="ARBA" id="ARBA00019841"/>
    </source>
</evidence>
<dbReference type="GO" id="GO:0008409">
    <property type="term" value="F:5'-3' exonuclease activity"/>
    <property type="evidence" value="ECO:0007669"/>
    <property type="project" value="InterPro"/>
</dbReference>
<evidence type="ECO:0000259" key="8">
    <source>
        <dbReference type="Pfam" id="PF17768"/>
    </source>
</evidence>
<evidence type="ECO:0000256" key="3">
    <source>
        <dbReference type="ARBA" id="ARBA00022722"/>
    </source>
</evidence>